<dbReference type="Proteomes" id="UP000886856">
    <property type="component" value="Unassembled WGS sequence"/>
</dbReference>
<reference evidence="1" key="1">
    <citation type="journal article" date="2021" name="PeerJ">
        <title>Extensive microbial diversity within the chicken gut microbiome revealed by metagenomics and culture.</title>
        <authorList>
            <person name="Gilroy R."/>
            <person name="Ravi A."/>
            <person name="Getino M."/>
            <person name="Pursley I."/>
            <person name="Horton D.L."/>
            <person name="Alikhan N.F."/>
            <person name="Baker D."/>
            <person name="Gharbi K."/>
            <person name="Hall N."/>
            <person name="Watson M."/>
            <person name="Adriaenssens E.M."/>
            <person name="Foster-Nyarko E."/>
            <person name="Jarju S."/>
            <person name="Secka A."/>
            <person name="Antonio M."/>
            <person name="Oren A."/>
            <person name="Chaudhuri R.R."/>
            <person name="La Ragione R."/>
            <person name="Hildebrand F."/>
            <person name="Pallen M.J."/>
        </authorList>
    </citation>
    <scope>NUCLEOTIDE SEQUENCE</scope>
    <source>
        <strain evidence="1">CHK171-505</strain>
    </source>
</reference>
<evidence type="ECO:0000313" key="1">
    <source>
        <dbReference type="EMBL" id="HJA90510.1"/>
    </source>
</evidence>
<organism evidence="1 2">
    <name type="scientific">Candidatus Jeotgalibaca merdavium</name>
    <dbReference type="NCBI Taxonomy" id="2838627"/>
    <lineage>
        <taxon>Bacteria</taxon>
        <taxon>Bacillati</taxon>
        <taxon>Bacillota</taxon>
        <taxon>Bacilli</taxon>
        <taxon>Lactobacillales</taxon>
        <taxon>Carnobacteriaceae</taxon>
        <taxon>Jeotgalibaca</taxon>
    </lineage>
</organism>
<comment type="caution">
    <text evidence="1">The sequence shown here is derived from an EMBL/GenBank/DDBJ whole genome shotgun (WGS) entry which is preliminary data.</text>
</comment>
<protein>
    <submittedName>
        <fullName evidence="1">Uncharacterized protein</fullName>
    </submittedName>
</protein>
<dbReference type="AlphaFoldDB" id="A0A9D2KYK5"/>
<reference evidence="1" key="2">
    <citation type="submission" date="2021-04" db="EMBL/GenBank/DDBJ databases">
        <authorList>
            <person name="Gilroy R."/>
        </authorList>
    </citation>
    <scope>NUCLEOTIDE SEQUENCE</scope>
    <source>
        <strain evidence="1">CHK171-505</strain>
    </source>
</reference>
<gene>
    <name evidence="1" type="ORF">H9948_06935</name>
</gene>
<proteinExistence type="predicted"/>
<dbReference type="EMBL" id="DWYW01000159">
    <property type="protein sequence ID" value="HJA90510.1"/>
    <property type="molecule type" value="Genomic_DNA"/>
</dbReference>
<accession>A0A9D2KYK5</accession>
<sequence>MSLTSYIGSNVSIEEKGYEEEPVEGEIFVGPSFSDEGSLDEVKEAQFSTTYVYEVTFNSWGMELSPYQDEKFYEENKTGLHQVCEMMDSYLDVGEFFEFYTCWVGDEFNSKEAEITLPIRDWYTEGMELREQTLIRFVKNGS</sequence>
<evidence type="ECO:0000313" key="2">
    <source>
        <dbReference type="Proteomes" id="UP000886856"/>
    </source>
</evidence>
<name>A0A9D2KYK5_9LACT</name>